<evidence type="ECO:0000313" key="2">
    <source>
        <dbReference type="EMBL" id="TDD07561.1"/>
    </source>
</evidence>
<dbReference type="AlphaFoldDB" id="A0A4R4VQU8"/>
<name>A0A4R4VQU8_9PSEU</name>
<gene>
    <name evidence="2" type="ORF">E1181_09035</name>
</gene>
<evidence type="ECO:0000259" key="1">
    <source>
        <dbReference type="Pfam" id="PF12680"/>
    </source>
</evidence>
<dbReference type="OrthoDB" id="459617at2"/>
<keyword evidence="3" id="KW-1185">Reference proteome</keyword>
<accession>A0A4R4VQU8</accession>
<organism evidence="2 3">
    <name type="scientific">Saccharopolyspora terrae</name>
    <dbReference type="NCBI Taxonomy" id="2530384"/>
    <lineage>
        <taxon>Bacteria</taxon>
        <taxon>Bacillati</taxon>
        <taxon>Actinomycetota</taxon>
        <taxon>Actinomycetes</taxon>
        <taxon>Pseudonocardiales</taxon>
        <taxon>Pseudonocardiaceae</taxon>
        <taxon>Saccharopolyspora</taxon>
    </lineage>
</organism>
<keyword evidence="2" id="KW-0413">Isomerase</keyword>
<feature type="domain" description="SnoaL-like" evidence="1">
    <location>
        <begin position="22"/>
        <end position="125"/>
    </location>
</feature>
<dbReference type="Gene3D" id="3.10.450.50">
    <property type="match status" value="1"/>
</dbReference>
<dbReference type="GO" id="GO:0016853">
    <property type="term" value="F:isomerase activity"/>
    <property type="evidence" value="ECO:0007669"/>
    <property type="project" value="UniProtKB-KW"/>
</dbReference>
<dbReference type="Pfam" id="PF12680">
    <property type="entry name" value="SnoaL_2"/>
    <property type="match status" value="1"/>
</dbReference>
<reference evidence="2 3" key="1">
    <citation type="submission" date="2019-03" db="EMBL/GenBank/DDBJ databases">
        <title>Draft genome sequences of novel Actinobacteria.</title>
        <authorList>
            <person name="Sahin N."/>
            <person name="Ay H."/>
            <person name="Saygin H."/>
        </authorList>
    </citation>
    <scope>NUCLEOTIDE SEQUENCE [LARGE SCALE GENOMIC DNA]</scope>
    <source>
        <strain evidence="2 3">16K309</strain>
    </source>
</reference>
<dbReference type="InterPro" id="IPR037401">
    <property type="entry name" value="SnoaL-like"/>
</dbReference>
<dbReference type="InterPro" id="IPR032710">
    <property type="entry name" value="NTF2-like_dom_sf"/>
</dbReference>
<comment type="caution">
    <text evidence="2">The sequence shown here is derived from an EMBL/GenBank/DDBJ whole genome shotgun (WGS) entry which is preliminary data.</text>
</comment>
<proteinExistence type="predicted"/>
<protein>
    <submittedName>
        <fullName evidence="2">Steroid delta-isomerase</fullName>
    </submittedName>
</protein>
<sequence length="139" mass="15386">MLDYAAPQHFPRASAPMNDVMERYIANINDPDPEFAATAFADSYTGEDPVGTGLLELTRQGSMFDLDLFDVPFTPKKAELIAPVRTTFANSAAMAFTFWAEVDGREITIDIIDVMTFDADGKIVHIDAHWGVNTIRLVD</sequence>
<evidence type="ECO:0000313" key="3">
    <source>
        <dbReference type="Proteomes" id="UP000295674"/>
    </source>
</evidence>
<dbReference type="EMBL" id="SMKS01000010">
    <property type="protein sequence ID" value="TDD07561.1"/>
    <property type="molecule type" value="Genomic_DNA"/>
</dbReference>
<dbReference type="Proteomes" id="UP000295674">
    <property type="component" value="Unassembled WGS sequence"/>
</dbReference>
<dbReference type="SUPFAM" id="SSF54427">
    <property type="entry name" value="NTF2-like"/>
    <property type="match status" value="1"/>
</dbReference>